<feature type="coiled-coil region" evidence="1">
    <location>
        <begin position="159"/>
        <end position="353"/>
    </location>
</feature>
<dbReference type="GO" id="GO:0035735">
    <property type="term" value="P:intraciliary transport involved in cilium assembly"/>
    <property type="evidence" value="ECO:0007669"/>
    <property type="project" value="TreeGrafter"/>
</dbReference>
<dbReference type="KEGG" id="lak:106150381"/>
<dbReference type="PANTHER" id="PTHR31432">
    <property type="entry name" value="INTRAFLAGELLAR TRANSPORT PROTEIN 74 HOMOLOG"/>
    <property type="match status" value="1"/>
</dbReference>
<accession>A0A1S3H097</accession>
<sequence length="599" mass="68648">MNRPPSSSGRPTTASRGGPKIGAPAPVGRPPGTATRLTTGMVPGTGRPGTRGGVQGGGAALAAPINVTDRPMTQQGLGGIKTGGRGPHRQVQDRSYFLGQLRTKHNELNQECNKLRKDIEQANEEQSSFLTYEKRAEQLAGDLGKLQGELGDYNTLVDKLNTDEDIGDIQRDYEELQAQNEREAKNIDAIFTQKQEQENHIRQLEQELDQEKRMADNLVADMNPEMRQRYMQLKQENDQLLMDLEKGQQELDALNTKKTNLEEELSLSQVKQEAVQLYEKLFELEQKRDQLMEEAQAKGSPAEEREKLLNQVKQDNQEISSMERHCNEIHEKVNQLQEELRQLDMDLEENMGERNQKYRELKKREETMNEFLDTFDESKTQEIERISQLEANVVAILEHMSRNLSRFSHLPTPKELANMKDDLAFKETEMKKSEATATTLAQEREKYQVDLQKVEQLETKINSELEMLKNKIETMNSELEIYGDIPKLKAQAEEKKKKLAEDKITLQKRRDTIKQLVQNLSADYESLKVQLGDNETFAQLGNLERKWQHHEQNNFVMKEFIAAKTMECDYRPIMKTVSTLVADYNQLLMDHLSGKSSVG</sequence>
<dbReference type="Gene3D" id="1.20.5.1700">
    <property type="match status" value="1"/>
</dbReference>
<name>A0A1S3H097_LINAN</name>
<dbReference type="AlphaFoldDB" id="A0A1S3H097"/>
<evidence type="ECO:0000313" key="4">
    <source>
        <dbReference type="RefSeq" id="XP_013378589.1"/>
    </source>
</evidence>
<dbReference type="InterPro" id="IPR029602">
    <property type="entry name" value="IFT74"/>
</dbReference>
<dbReference type="GeneID" id="106150381"/>
<dbReference type="GO" id="GO:0048487">
    <property type="term" value="F:beta-tubulin binding"/>
    <property type="evidence" value="ECO:0007669"/>
    <property type="project" value="InterPro"/>
</dbReference>
<dbReference type="RefSeq" id="XP_013378589.1">
    <property type="nucleotide sequence ID" value="XM_013523135.1"/>
</dbReference>
<dbReference type="PANTHER" id="PTHR31432:SF0">
    <property type="entry name" value="INTRAFLAGELLAR TRANSPORT PROTEIN 74 HOMOLOG"/>
    <property type="match status" value="1"/>
</dbReference>
<feature type="coiled-coil region" evidence="1">
    <location>
        <begin position="98"/>
        <end position="125"/>
    </location>
</feature>
<dbReference type="Proteomes" id="UP000085678">
    <property type="component" value="Unplaced"/>
</dbReference>
<proteinExistence type="predicted"/>
<protein>
    <submittedName>
        <fullName evidence="4">Intraflagellar transport protein 74 homolog</fullName>
    </submittedName>
</protein>
<organism evidence="3 4">
    <name type="scientific">Lingula anatina</name>
    <name type="common">Brachiopod</name>
    <name type="synonym">Lingula unguis</name>
    <dbReference type="NCBI Taxonomy" id="7574"/>
    <lineage>
        <taxon>Eukaryota</taxon>
        <taxon>Metazoa</taxon>
        <taxon>Spiralia</taxon>
        <taxon>Lophotrochozoa</taxon>
        <taxon>Brachiopoda</taxon>
        <taxon>Linguliformea</taxon>
        <taxon>Lingulata</taxon>
        <taxon>Lingulida</taxon>
        <taxon>Linguloidea</taxon>
        <taxon>Lingulidae</taxon>
        <taxon>Lingula</taxon>
    </lineage>
</organism>
<evidence type="ECO:0000256" key="2">
    <source>
        <dbReference type="SAM" id="MobiDB-lite"/>
    </source>
</evidence>
<dbReference type="GO" id="GO:0005929">
    <property type="term" value="C:cilium"/>
    <property type="evidence" value="ECO:0007669"/>
    <property type="project" value="TreeGrafter"/>
</dbReference>
<feature type="compositionally biased region" description="Gly residues" evidence="2">
    <location>
        <begin position="46"/>
        <end position="59"/>
    </location>
</feature>
<feature type="coiled-coil region" evidence="1">
    <location>
        <begin position="416"/>
        <end position="530"/>
    </location>
</feature>
<dbReference type="GO" id="GO:0030992">
    <property type="term" value="C:intraciliary transport particle B"/>
    <property type="evidence" value="ECO:0007669"/>
    <property type="project" value="InterPro"/>
</dbReference>
<reference evidence="4" key="1">
    <citation type="submission" date="2025-08" db="UniProtKB">
        <authorList>
            <consortium name="RefSeq"/>
        </authorList>
    </citation>
    <scope>IDENTIFICATION</scope>
    <source>
        <tissue evidence="4">Gonads</tissue>
    </source>
</reference>
<gene>
    <name evidence="4" type="primary">LOC106150381</name>
</gene>
<evidence type="ECO:0000256" key="1">
    <source>
        <dbReference type="SAM" id="Coils"/>
    </source>
</evidence>
<evidence type="ECO:0000313" key="3">
    <source>
        <dbReference type="Proteomes" id="UP000085678"/>
    </source>
</evidence>
<keyword evidence="1" id="KW-0175">Coiled coil</keyword>
<dbReference type="OrthoDB" id="444379at2759"/>
<dbReference type="STRING" id="7574.A0A1S3H097"/>
<keyword evidence="3" id="KW-1185">Reference proteome</keyword>
<dbReference type="InParanoid" id="A0A1S3H097"/>
<feature type="region of interest" description="Disordered" evidence="2">
    <location>
        <begin position="1"/>
        <end position="59"/>
    </location>
</feature>
<feature type="compositionally biased region" description="Polar residues" evidence="2">
    <location>
        <begin position="1"/>
        <end position="15"/>
    </location>
</feature>